<proteinExistence type="predicted"/>
<reference evidence="3" key="1">
    <citation type="submission" date="2021-01" db="EMBL/GenBank/DDBJ databases">
        <authorList>
            <person name="Corre E."/>
            <person name="Pelletier E."/>
            <person name="Niang G."/>
            <person name="Scheremetjew M."/>
            <person name="Finn R."/>
            <person name="Kale V."/>
            <person name="Holt S."/>
            <person name="Cochrane G."/>
            <person name="Meng A."/>
            <person name="Brown T."/>
            <person name="Cohen L."/>
        </authorList>
    </citation>
    <scope>NUCLEOTIDE SEQUENCE</scope>
    <source>
        <strain evidence="3">CT5</strain>
    </source>
</reference>
<organism evidence="3">
    <name type="scientific">Euplotes crassus</name>
    <dbReference type="NCBI Taxonomy" id="5936"/>
    <lineage>
        <taxon>Eukaryota</taxon>
        <taxon>Sar</taxon>
        <taxon>Alveolata</taxon>
        <taxon>Ciliophora</taxon>
        <taxon>Intramacronucleata</taxon>
        <taxon>Spirotrichea</taxon>
        <taxon>Hypotrichia</taxon>
        <taxon>Euplotida</taxon>
        <taxon>Euplotidae</taxon>
        <taxon>Moneuplotes</taxon>
    </lineage>
</organism>
<accession>A0A7S3KWA0</accession>
<evidence type="ECO:0000256" key="2">
    <source>
        <dbReference type="SAM" id="Phobius"/>
    </source>
</evidence>
<feature type="compositionally biased region" description="Basic and acidic residues" evidence="1">
    <location>
        <begin position="94"/>
        <end position="127"/>
    </location>
</feature>
<gene>
    <name evidence="3" type="ORF">ECRA1380_LOCUS17741</name>
</gene>
<evidence type="ECO:0000256" key="1">
    <source>
        <dbReference type="SAM" id="MobiDB-lite"/>
    </source>
</evidence>
<keyword evidence="2" id="KW-1133">Transmembrane helix</keyword>
<protein>
    <submittedName>
        <fullName evidence="3">Uncharacterized protein</fullName>
    </submittedName>
</protein>
<feature type="transmembrane region" description="Helical" evidence="2">
    <location>
        <begin position="12"/>
        <end position="40"/>
    </location>
</feature>
<keyword evidence="2" id="KW-0472">Membrane</keyword>
<dbReference type="AlphaFoldDB" id="A0A7S3KWA0"/>
<name>A0A7S3KWA0_EUPCR</name>
<feature type="region of interest" description="Disordered" evidence="1">
    <location>
        <begin position="57"/>
        <end position="127"/>
    </location>
</feature>
<sequence>MMVYVEVIWKRVYLGIFLILQSITKFLVLVLWCFHIYLYFHKISTYDFIISHRKSKSRVSDVHKEPSQHQPISVKHTEMSKSMHKSFPEASANDSEREKRPEIFENRNSREEDRKEFERSSESLKQI</sequence>
<dbReference type="EMBL" id="HBIK01037888">
    <property type="protein sequence ID" value="CAE0392764.1"/>
    <property type="molecule type" value="Transcribed_RNA"/>
</dbReference>
<evidence type="ECO:0000313" key="3">
    <source>
        <dbReference type="EMBL" id="CAE0392764.1"/>
    </source>
</evidence>
<keyword evidence="2" id="KW-0812">Transmembrane</keyword>
<feature type="compositionally biased region" description="Basic and acidic residues" evidence="1">
    <location>
        <begin position="58"/>
        <end position="67"/>
    </location>
</feature>